<evidence type="ECO:0000256" key="4">
    <source>
        <dbReference type="ARBA" id="ARBA00022989"/>
    </source>
</evidence>
<feature type="transmembrane region" description="Helical" evidence="6">
    <location>
        <begin position="90"/>
        <end position="113"/>
    </location>
</feature>
<evidence type="ECO:0000256" key="3">
    <source>
        <dbReference type="ARBA" id="ARBA00022692"/>
    </source>
</evidence>
<evidence type="ECO:0000256" key="1">
    <source>
        <dbReference type="ARBA" id="ARBA00004651"/>
    </source>
</evidence>
<protein>
    <submittedName>
        <fullName evidence="8">O-antigen flippase</fullName>
    </submittedName>
    <submittedName>
        <fullName evidence="7">Wzx</fullName>
    </submittedName>
</protein>
<name>D7PDX9_ECOLX</name>
<comment type="subcellular location">
    <subcellularLocation>
        <location evidence="1">Cell membrane</location>
        <topology evidence="1">Multi-pass membrane protein</topology>
    </subcellularLocation>
</comment>
<reference evidence="8" key="2">
    <citation type="journal article" date="2016" name="PLoS ONE">
        <title>Comparison of O-Antigen Gene Clusters of All O-Serogroups of Escherichia coli and Proposal for Adopting a New Nomenclature for O-Typing.</title>
        <authorList>
            <person name="DebRoy C."/>
            <person name="Fratamico P.M."/>
            <person name="Yan X."/>
            <person name="Baranzoni G."/>
            <person name="Liu Y."/>
            <person name="Needleman D.S."/>
            <person name="Tebbs R."/>
            <person name="O'Connell C.D."/>
            <person name="Allred A."/>
            <person name="Swimley M."/>
            <person name="Mwangi M."/>
            <person name="Kapur V."/>
            <person name="Raygoza Garay J.A."/>
            <person name="Roberts E.L."/>
            <person name="Katani R."/>
        </authorList>
    </citation>
    <scope>NUCLEOTIDE SEQUENCE</scope>
    <source>
        <strain evidence="8">E 3b</strain>
    </source>
</reference>
<dbReference type="PANTHER" id="PTHR30250:SF26">
    <property type="entry name" value="PSMA PROTEIN"/>
    <property type="match status" value="1"/>
</dbReference>
<dbReference type="PATRIC" id="fig|562.7815.peg.3241"/>
<feature type="transmembrane region" description="Helical" evidence="6">
    <location>
        <begin position="434"/>
        <end position="456"/>
    </location>
</feature>
<dbReference type="InterPro" id="IPR050833">
    <property type="entry name" value="Poly_Biosynth_Transport"/>
</dbReference>
<feature type="transmembrane region" description="Helical" evidence="6">
    <location>
        <begin position="12"/>
        <end position="31"/>
    </location>
</feature>
<gene>
    <name evidence="7" type="primary">wzx</name>
</gene>
<feature type="transmembrane region" description="Helical" evidence="6">
    <location>
        <begin position="401"/>
        <end position="422"/>
    </location>
</feature>
<feature type="transmembrane region" description="Helical" evidence="6">
    <location>
        <begin position="308"/>
        <end position="327"/>
    </location>
</feature>
<proteinExistence type="predicted"/>
<keyword evidence="5 6" id="KW-0472">Membrane</keyword>
<evidence type="ECO:0000256" key="5">
    <source>
        <dbReference type="ARBA" id="ARBA00023136"/>
    </source>
</evidence>
<dbReference type="RefSeq" id="WP_001515514.1">
    <property type="nucleotide sequence ID" value="NZ_AP027537.1"/>
</dbReference>
<keyword evidence="3 6" id="KW-0812">Transmembrane</keyword>
<evidence type="ECO:0000313" key="8">
    <source>
        <dbReference type="EMBL" id="AIG62612.1"/>
    </source>
</evidence>
<keyword evidence="4 6" id="KW-1133">Transmembrane helix</keyword>
<feature type="transmembrane region" description="Helical" evidence="6">
    <location>
        <begin position="258"/>
        <end position="287"/>
    </location>
</feature>
<dbReference type="PANTHER" id="PTHR30250">
    <property type="entry name" value="PST FAMILY PREDICTED COLANIC ACID TRANSPORTER"/>
    <property type="match status" value="1"/>
</dbReference>
<feature type="transmembrane region" description="Helical" evidence="6">
    <location>
        <begin position="51"/>
        <end position="69"/>
    </location>
</feature>
<feature type="transmembrane region" description="Helical" evidence="6">
    <location>
        <begin position="161"/>
        <end position="186"/>
    </location>
</feature>
<reference evidence="7" key="1">
    <citation type="journal article" date="2010" name="J. Microbiol. Methods">
        <title>A multiplex PCR method to detect 14 Escherichia coli serogroups associated with urinary tract infections.</title>
        <authorList>
            <person name="Li D."/>
            <person name="Liu B."/>
            <person name="Chen M."/>
            <person name="Guo D."/>
            <person name="Guo X."/>
            <person name="Liu F."/>
            <person name="Feng L."/>
            <person name="Wang L."/>
        </authorList>
    </citation>
    <scope>NUCLEOTIDE SEQUENCE</scope>
    <source>
        <strain evidence="7">G1720</strain>
    </source>
</reference>
<evidence type="ECO:0000313" key="7">
    <source>
        <dbReference type="EMBL" id="ADC54972.1"/>
    </source>
</evidence>
<feature type="transmembrane region" description="Helical" evidence="6">
    <location>
        <begin position="119"/>
        <end position="140"/>
    </location>
</feature>
<keyword evidence="2" id="KW-1003">Cell membrane</keyword>
<dbReference type="EMBL" id="GU299795">
    <property type="protein sequence ID" value="ADC54972.1"/>
    <property type="molecule type" value="Genomic_DNA"/>
</dbReference>
<dbReference type="AlphaFoldDB" id="D7PDX9"/>
<dbReference type="EMBL" id="KJ778786">
    <property type="protein sequence ID" value="AIG62612.1"/>
    <property type="molecule type" value="Genomic_DNA"/>
</dbReference>
<feature type="transmembrane region" description="Helical" evidence="6">
    <location>
        <begin position="375"/>
        <end position="395"/>
    </location>
</feature>
<organism evidence="7">
    <name type="scientific">Escherichia coli</name>
    <dbReference type="NCBI Taxonomy" id="562"/>
    <lineage>
        <taxon>Bacteria</taxon>
        <taxon>Pseudomonadati</taxon>
        <taxon>Pseudomonadota</taxon>
        <taxon>Gammaproteobacteria</taxon>
        <taxon>Enterobacterales</taxon>
        <taxon>Enterobacteriaceae</taxon>
        <taxon>Escherichia</taxon>
    </lineage>
</organism>
<accession>D7PDX9</accession>
<sequence>MRTKKALHNFKVDLLITFLLVLLGFYIRTVFVSKMGSDVTGVMLLFTQLTAYLNLAELGIGIAAASVLYKPLSENEYNKITYIISLLSVIYKYIFVFVLILGVVIGICIYYFIDSVKVVNGVFLYWALFVFNTSLTYSYAKYSTLLTANQRYSAVRKIQGGGKVIIIVFQILILCFTQSFILYLLVETLGIFSQYLIFKKIIGNGNQYLSNEVLLIESDKNLIKKELKIRIKNMFFHKIGAVLVLNTDYLLVSKFLTLSYVTIFGSYMMVFQIVTVLMSSFVNAITAGMGNYLINKSNLEIKEITRQFYVIFIAFATFISLNMFFLVNDFIANWIGVNYTLSNTLVALMIVNVFISVVRVPSDILKNASGHFGDIYYPLLEGVLNITISIILAIIIGLPGIIIGTIVSNLIVIMLAKPLYLYSKLFNLKNPMRVYFEFISRPMLYSLCVFGVSYLLRDEIYSFKVNTWLDFINKLLLISTPSMLVICAIFSTDSDFRLFFRKIIYVVMKK</sequence>
<feature type="transmembrane region" description="Helical" evidence="6">
    <location>
        <begin position="333"/>
        <end position="355"/>
    </location>
</feature>
<feature type="transmembrane region" description="Helical" evidence="6">
    <location>
        <begin position="476"/>
        <end position="500"/>
    </location>
</feature>
<evidence type="ECO:0000256" key="2">
    <source>
        <dbReference type="ARBA" id="ARBA00022475"/>
    </source>
</evidence>
<evidence type="ECO:0000256" key="6">
    <source>
        <dbReference type="SAM" id="Phobius"/>
    </source>
</evidence>
<dbReference type="GO" id="GO:0005886">
    <property type="term" value="C:plasma membrane"/>
    <property type="evidence" value="ECO:0007669"/>
    <property type="project" value="UniProtKB-SubCell"/>
</dbReference>